<accession>A0A5J4FA33</accession>
<gene>
    <name evidence="2" type="ORF">MiAbW_02735</name>
</gene>
<evidence type="ECO:0000256" key="1">
    <source>
        <dbReference type="SAM" id="Phobius"/>
    </source>
</evidence>
<dbReference type="InterPro" id="IPR039365">
    <property type="entry name" value="IS701-like"/>
</dbReference>
<keyword evidence="1" id="KW-0812">Transmembrane</keyword>
<keyword evidence="1" id="KW-0472">Membrane</keyword>
<dbReference type="PANTHER" id="PTHR33627:SF1">
    <property type="entry name" value="TRANSPOSASE"/>
    <property type="match status" value="1"/>
</dbReference>
<evidence type="ECO:0000313" key="3">
    <source>
        <dbReference type="Proteomes" id="UP000376575"/>
    </source>
</evidence>
<feature type="transmembrane region" description="Helical" evidence="1">
    <location>
        <begin position="34"/>
        <end position="56"/>
    </location>
</feature>
<keyword evidence="1" id="KW-1133">Transmembrane helix</keyword>
<dbReference type="EMBL" id="BJKP01000027">
    <property type="protein sequence ID" value="GEA28162.1"/>
    <property type="molecule type" value="Genomic_DNA"/>
</dbReference>
<dbReference type="AlphaFoldDB" id="A0A5J4FA33"/>
<dbReference type="Proteomes" id="UP000376575">
    <property type="component" value="Unassembled WGS sequence"/>
</dbReference>
<evidence type="ECO:0000313" key="2">
    <source>
        <dbReference type="EMBL" id="GEA28162.1"/>
    </source>
</evidence>
<name>A0A5J4FA33_MICAE</name>
<proteinExistence type="predicted"/>
<reference evidence="2 3" key="1">
    <citation type="journal article" date="2019" name="FEMS Microbiol. Lett.">
        <title>A novel salt-tolerant genotype illuminates the sucrose gene evolution in freshwater bloom-forming cyanobacterium Microcystis aeruginosa.</title>
        <authorList>
            <person name="Tanabe Y."/>
            <person name="Yamaguchi H."/>
            <person name="Sano T."/>
            <person name="Kawachi M."/>
        </authorList>
    </citation>
    <scope>NUCLEOTIDE SEQUENCE [LARGE SCALE GENOMIC DNA]</scope>
    <source>
        <strain evidence="2 3">NIES-4325</strain>
    </source>
</reference>
<comment type="caution">
    <text evidence="2">The sequence shown here is derived from an EMBL/GenBank/DDBJ whole genome shotgun (WGS) entry which is preliminary data.</text>
</comment>
<protein>
    <submittedName>
        <fullName evidence="2">Uncharacterized protein</fullName>
    </submittedName>
</protein>
<sequence length="82" mass="9448">MVIIDETGDKKKGKTTDYVKIQYIGNLGKIENGIVAVTAYGLFRLMTFPLIAKVYIAFPVRKRYIINVEKLNYQRFKCVTRA</sequence>
<organism evidence="2 3">
    <name type="scientific">Microcystis aeruginosa NIES-4325</name>
    <dbReference type="NCBI Taxonomy" id="2569534"/>
    <lineage>
        <taxon>Bacteria</taxon>
        <taxon>Bacillati</taxon>
        <taxon>Cyanobacteriota</taxon>
        <taxon>Cyanophyceae</taxon>
        <taxon>Oscillatoriophycideae</taxon>
        <taxon>Chroococcales</taxon>
        <taxon>Microcystaceae</taxon>
        <taxon>Microcystis</taxon>
    </lineage>
</organism>
<dbReference type="PANTHER" id="PTHR33627">
    <property type="entry name" value="TRANSPOSASE"/>
    <property type="match status" value="1"/>
</dbReference>